<dbReference type="AlphaFoldDB" id="A0A8J2L4L5"/>
<comment type="subcellular location">
    <subcellularLocation>
        <location evidence="1">Nucleus</location>
    </subcellularLocation>
</comment>
<feature type="compositionally biased region" description="Low complexity" evidence="3">
    <location>
        <begin position="29"/>
        <end position="39"/>
    </location>
</feature>
<accession>A0A8J2L4L5</accession>
<feature type="region of interest" description="Disordered" evidence="3">
    <location>
        <begin position="189"/>
        <end position="231"/>
    </location>
</feature>
<comment type="caution">
    <text evidence="5">The sequence shown here is derived from an EMBL/GenBank/DDBJ whole genome shotgun (WGS) entry which is preliminary data.</text>
</comment>
<feature type="region of interest" description="Disordered" evidence="3">
    <location>
        <begin position="1"/>
        <end position="60"/>
    </location>
</feature>
<dbReference type="GO" id="GO:0005634">
    <property type="term" value="C:nucleus"/>
    <property type="evidence" value="ECO:0007669"/>
    <property type="project" value="UniProtKB-SubCell"/>
</dbReference>
<dbReference type="PANTHER" id="PTHR22812">
    <property type="entry name" value="CHROMOBOX PROTEIN"/>
    <property type="match status" value="1"/>
</dbReference>
<dbReference type="GO" id="GO:0000792">
    <property type="term" value="C:heterochromatin"/>
    <property type="evidence" value="ECO:0007669"/>
    <property type="project" value="UniProtKB-ARBA"/>
</dbReference>
<protein>
    <recommendedName>
        <fullName evidence="4">Chromo domain-containing protein</fullName>
    </recommendedName>
</protein>
<dbReference type="PROSITE" id="PS50013">
    <property type="entry name" value="CHROMO_2"/>
    <property type="match status" value="1"/>
</dbReference>
<evidence type="ECO:0000256" key="1">
    <source>
        <dbReference type="ARBA" id="ARBA00004123"/>
    </source>
</evidence>
<organism evidence="5 6">
    <name type="scientific">Allacma fusca</name>
    <dbReference type="NCBI Taxonomy" id="39272"/>
    <lineage>
        <taxon>Eukaryota</taxon>
        <taxon>Metazoa</taxon>
        <taxon>Ecdysozoa</taxon>
        <taxon>Arthropoda</taxon>
        <taxon>Hexapoda</taxon>
        <taxon>Collembola</taxon>
        <taxon>Symphypleona</taxon>
        <taxon>Sminthuridae</taxon>
        <taxon>Allacma</taxon>
    </lineage>
</organism>
<evidence type="ECO:0000313" key="5">
    <source>
        <dbReference type="EMBL" id="CAG7824958.1"/>
    </source>
</evidence>
<evidence type="ECO:0000256" key="2">
    <source>
        <dbReference type="ARBA" id="ARBA00023242"/>
    </source>
</evidence>
<dbReference type="EMBL" id="CAJVCH010534552">
    <property type="protein sequence ID" value="CAG7824958.1"/>
    <property type="molecule type" value="Genomic_DNA"/>
</dbReference>
<dbReference type="CDD" id="cd00034">
    <property type="entry name" value="CSD"/>
    <property type="match status" value="1"/>
</dbReference>
<dbReference type="CDD" id="cd00024">
    <property type="entry name" value="CD_CSD"/>
    <property type="match status" value="1"/>
</dbReference>
<feature type="domain" description="Chromo" evidence="4">
    <location>
        <begin position="62"/>
        <end position="121"/>
    </location>
</feature>
<dbReference type="PROSITE" id="PS00598">
    <property type="entry name" value="CHROMO_1"/>
    <property type="match status" value="1"/>
</dbReference>
<dbReference type="InterPro" id="IPR023780">
    <property type="entry name" value="Chromo_domain"/>
</dbReference>
<dbReference type="InterPro" id="IPR000953">
    <property type="entry name" value="Chromo/chromo_shadow_dom"/>
</dbReference>
<feature type="compositionally biased region" description="Acidic residues" evidence="3">
    <location>
        <begin position="40"/>
        <end position="60"/>
    </location>
</feature>
<keyword evidence="6" id="KW-1185">Reference proteome</keyword>
<feature type="compositionally biased region" description="Basic residues" evidence="3">
    <location>
        <begin position="18"/>
        <end position="28"/>
    </location>
</feature>
<feature type="compositionally biased region" description="Basic and acidic residues" evidence="3">
    <location>
        <begin position="191"/>
        <end position="225"/>
    </location>
</feature>
<dbReference type="Proteomes" id="UP000708208">
    <property type="component" value="Unassembled WGS sequence"/>
</dbReference>
<sequence>MPPASKRKRGGGGGAGPKTKKGKKKSTKKSSFNSAYSSASEEEVPIVETDGASDVDDGKDEWVVEEVVDKRVRHGKTEYFLKWKNWPSSTNTWEPMEHLENCPELVEKFEAKVRRKEMMKTPSGFDNGLVARAVRGVYQLEGGNREDLSYLVEWEDHDRWEKIPAAIVREKIPQEVIKFLAGKIKWTRAKPAKEDQLENNRSSPDKMSTEGSPEKDEDRNDKDHSENEDDD</sequence>
<keyword evidence="2" id="KW-0539">Nucleus</keyword>
<reference evidence="5" key="1">
    <citation type="submission" date="2021-06" db="EMBL/GenBank/DDBJ databases">
        <authorList>
            <person name="Hodson N. C."/>
            <person name="Mongue J. A."/>
            <person name="Jaron S. K."/>
        </authorList>
    </citation>
    <scope>NUCLEOTIDE SEQUENCE</scope>
</reference>
<evidence type="ECO:0000313" key="6">
    <source>
        <dbReference type="Proteomes" id="UP000708208"/>
    </source>
</evidence>
<dbReference type="SMART" id="SM00298">
    <property type="entry name" value="CHROMO"/>
    <property type="match status" value="1"/>
</dbReference>
<dbReference type="OrthoDB" id="433924at2759"/>
<feature type="compositionally biased region" description="Basic residues" evidence="3">
    <location>
        <begin position="1"/>
        <end position="10"/>
    </location>
</feature>
<name>A0A8J2L4L5_9HEXA</name>
<proteinExistence type="predicted"/>
<dbReference type="InterPro" id="IPR008251">
    <property type="entry name" value="Chromo_shadow_dom"/>
</dbReference>
<dbReference type="InterPro" id="IPR023779">
    <property type="entry name" value="Chromodomain_CS"/>
</dbReference>
<gene>
    <name evidence="5" type="ORF">AFUS01_LOCUS35089</name>
</gene>
<dbReference type="InterPro" id="IPR051219">
    <property type="entry name" value="Heterochromatin_chromo-domain"/>
</dbReference>
<evidence type="ECO:0000259" key="4">
    <source>
        <dbReference type="PROSITE" id="PS50013"/>
    </source>
</evidence>
<dbReference type="Pfam" id="PF00385">
    <property type="entry name" value="Chromo"/>
    <property type="match status" value="1"/>
</dbReference>
<evidence type="ECO:0000256" key="3">
    <source>
        <dbReference type="SAM" id="MobiDB-lite"/>
    </source>
</evidence>
<dbReference type="Pfam" id="PF01393">
    <property type="entry name" value="Chromo_shadow"/>
    <property type="match status" value="1"/>
</dbReference>